<dbReference type="PANTHER" id="PTHR33546">
    <property type="entry name" value="LARGE, MULTIFUNCTIONAL SECRETED PROTEIN-RELATED"/>
    <property type="match status" value="1"/>
</dbReference>
<keyword evidence="2" id="KW-0479">Metal-binding</keyword>
<gene>
    <name evidence="6" type="ORF">MNBD_PLANCTO02-986</name>
</gene>
<dbReference type="SUPFAM" id="SSF46626">
    <property type="entry name" value="Cytochrome c"/>
    <property type="match status" value="2"/>
</dbReference>
<keyword evidence="4" id="KW-0812">Transmembrane</keyword>
<organism evidence="6">
    <name type="scientific">hydrothermal vent metagenome</name>
    <dbReference type="NCBI Taxonomy" id="652676"/>
    <lineage>
        <taxon>unclassified sequences</taxon>
        <taxon>metagenomes</taxon>
        <taxon>ecological metagenomes</taxon>
    </lineage>
</organism>
<dbReference type="GO" id="GO:0046872">
    <property type="term" value="F:metal ion binding"/>
    <property type="evidence" value="ECO:0007669"/>
    <property type="project" value="UniProtKB-KW"/>
</dbReference>
<dbReference type="InterPro" id="IPR036909">
    <property type="entry name" value="Cyt_c-like_dom_sf"/>
</dbReference>
<keyword evidence="4" id="KW-1133">Transmembrane helix</keyword>
<dbReference type="PROSITE" id="PS51007">
    <property type="entry name" value="CYTC"/>
    <property type="match status" value="2"/>
</dbReference>
<sequence length="275" mass="30712">MFSFSRYSLCVAVIVLLPAASVSAIDTPDYFKANCMNCHTIGGGRLTGPDLKHVSKRKDRAWLIKFMMDPKGMIDSGDTYAQKILEESRKVPMPTLPGLNRDRAGKLLDLIAAESKLKKSQFEGIKFSNKPFTAKDVEKGRKIFLGLTSMEKGGTSCVSCHSMYDISALGGGRLGPDLTNVYERLKGRKAMSAWLVAPGTETMLPIFKKRPLNKDEIHALVAYFDSTKKESPSQPGESRTMFFLFGLVGAAVVVFLFDFLWKWRFHAVRKELVKR</sequence>
<protein>
    <recommendedName>
        <fullName evidence="5">Cytochrome c domain-containing protein</fullName>
    </recommendedName>
</protein>
<evidence type="ECO:0000256" key="4">
    <source>
        <dbReference type="SAM" id="Phobius"/>
    </source>
</evidence>
<dbReference type="PANTHER" id="PTHR33546:SF1">
    <property type="entry name" value="LARGE, MULTIFUNCTIONAL SECRETED PROTEIN"/>
    <property type="match status" value="1"/>
</dbReference>
<dbReference type="GO" id="GO:0020037">
    <property type="term" value="F:heme binding"/>
    <property type="evidence" value="ECO:0007669"/>
    <property type="project" value="InterPro"/>
</dbReference>
<keyword evidence="3" id="KW-0408">Iron</keyword>
<dbReference type="EMBL" id="UOGL01000100">
    <property type="protein sequence ID" value="VAX37094.1"/>
    <property type="molecule type" value="Genomic_DNA"/>
</dbReference>
<accession>A0A3B1DLZ1</accession>
<keyword evidence="1" id="KW-0349">Heme</keyword>
<evidence type="ECO:0000313" key="6">
    <source>
        <dbReference type="EMBL" id="VAX37094.1"/>
    </source>
</evidence>
<name>A0A3B1DLZ1_9ZZZZ</name>
<evidence type="ECO:0000256" key="2">
    <source>
        <dbReference type="ARBA" id="ARBA00022723"/>
    </source>
</evidence>
<dbReference type="GO" id="GO:0009055">
    <property type="term" value="F:electron transfer activity"/>
    <property type="evidence" value="ECO:0007669"/>
    <property type="project" value="InterPro"/>
</dbReference>
<dbReference type="Gene3D" id="1.10.760.10">
    <property type="entry name" value="Cytochrome c-like domain"/>
    <property type="match status" value="2"/>
</dbReference>
<feature type="domain" description="Cytochrome c" evidence="5">
    <location>
        <begin position="22"/>
        <end position="115"/>
    </location>
</feature>
<dbReference type="AlphaFoldDB" id="A0A3B1DLZ1"/>
<keyword evidence="4" id="KW-0472">Membrane</keyword>
<evidence type="ECO:0000259" key="5">
    <source>
        <dbReference type="PROSITE" id="PS51007"/>
    </source>
</evidence>
<feature type="transmembrane region" description="Helical" evidence="4">
    <location>
        <begin position="241"/>
        <end position="261"/>
    </location>
</feature>
<reference evidence="6" key="1">
    <citation type="submission" date="2018-06" db="EMBL/GenBank/DDBJ databases">
        <authorList>
            <person name="Zhirakovskaya E."/>
        </authorList>
    </citation>
    <scope>NUCLEOTIDE SEQUENCE</scope>
</reference>
<dbReference type="InterPro" id="IPR009056">
    <property type="entry name" value="Cyt_c-like_dom"/>
</dbReference>
<feature type="domain" description="Cytochrome c" evidence="5">
    <location>
        <begin position="135"/>
        <end position="228"/>
    </location>
</feature>
<evidence type="ECO:0000256" key="1">
    <source>
        <dbReference type="ARBA" id="ARBA00022617"/>
    </source>
</evidence>
<evidence type="ECO:0000256" key="3">
    <source>
        <dbReference type="ARBA" id="ARBA00023004"/>
    </source>
</evidence>
<dbReference type="Pfam" id="PF00034">
    <property type="entry name" value="Cytochrom_C"/>
    <property type="match status" value="1"/>
</dbReference>
<proteinExistence type="predicted"/>